<dbReference type="Proteomes" id="UP000008021">
    <property type="component" value="Chromosome 4"/>
</dbReference>
<feature type="compositionally biased region" description="Low complexity" evidence="1">
    <location>
        <begin position="90"/>
        <end position="100"/>
    </location>
</feature>
<accession>A0A0E0DGH9</accession>
<protein>
    <submittedName>
        <fullName evidence="2">Uncharacterized protein</fullName>
    </submittedName>
</protein>
<dbReference type="EnsemblPlants" id="OMERI04G16500.1">
    <property type="protein sequence ID" value="OMERI04G16500.1"/>
    <property type="gene ID" value="OMERI04G16500"/>
</dbReference>
<dbReference type="HOGENOM" id="CLU_124677_0_0_1"/>
<proteinExistence type="predicted"/>
<organism evidence="2">
    <name type="scientific">Oryza meridionalis</name>
    <dbReference type="NCBI Taxonomy" id="40149"/>
    <lineage>
        <taxon>Eukaryota</taxon>
        <taxon>Viridiplantae</taxon>
        <taxon>Streptophyta</taxon>
        <taxon>Embryophyta</taxon>
        <taxon>Tracheophyta</taxon>
        <taxon>Spermatophyta</taxon>
        <taxon>Magnoliopsida</taxon>
        <taxon>Liliopsida</taxon>
        <taxon>Poales</taxon>
        <taxon>Poaceae</taxon>
        <taxon>BOP clade</taxon>
        <taxon>Oryzoideae</taxon>
        <taxon>Oryzeae</taxon>
        <taxon>Oryzinae</taxon>
        <taxon>Oryza</taxon>
    </lineage>
</organism>
<reference evidence="2" key="2">
    <citation type="submission" date="2018-05" db="EMBL/GenBank/DDBJ databases">
        <title>OmerRS3 (Oryza meridionalis Reference Sequence Version 3).</title>
        <authorList>
            <person name="Zhang J."/>
            <person name="Kudrna D."/>
            <person name="Lee S."/>
            <person name="Talag J."/>
            <person name="Welchert J."/>
            <person name="Wing R.A."/>
        </authorList>
    </citation>
    <scope>NUCLEOTIDE SEQUENCE [LARGE SCALE GENOMIC DNA]</scope>
    <source>
        <strain evidence="2">cv. OR44</strain>
    </source>
</reference>
<evidence type="ECO:0000313" key="2">
    <source>
        <dbReference type="EnsemblPlants" id="OMERI04G16500.1"/>
    </source>
</evidence>
<evidence type="ECO:0000256" key="1">
    <source>
        <dbReference type="SAM" id="MobiDB-lite"/>
    </source>
</evidence>
<dbReference type="AlphaFoldDB" id="A0A0E0DGH9"/>
<feature type="compositionally biased region" description="Gly residues" evidence="1">
    <location>
        <begin position="105"/>
        <end position="119"/>
    </location>
</feature>
<reference evidence="2" key="1">
    <citation type="submission" date="2015-04" db="UniProtKB">
        <authorList>
            <consortium name="EnsemblPlants"/>
        </authorList>
    </citation>
    <scope>IDENTIFICATION</scope>
</reference>
<sequence>MFATLAYPLASLSPRAAREATTWPPLSPTSLLCLAVARAAAGKAARPQGRQRQGFPRLLALGRSGEPPGVATVVTARPAPFRPDLSGWLAAGTATTTGTDDSGGRGRGSGGGAAAGGGQRTQVSRGCHWRSPALLLASADIGGEEDGQIWLLLPRSGASSGGDGVDWSPVVCAGGVNIAGTLGVQVTFGGSRRGCYG</sequence>
<feature type="region of interest" description="Disordered" evidence="1">
    <location>
        <begin position="85"/>
        <end position="123"/>
    </location>
</feature>
<keyword evidence="3" id="KW-1185">Reference proteome</keyword>
<name>A0A0E0DGH9_9ORYZ</name>
<evidence type="ECO:0000313" key="3">
    <source>
        <dbReference type="Proteomes" id="UP000008021"/>
    </source>
</evidence>
<dbReference type="Gramene" id="OMERI04G16500.1">
    <property type="protein sequence ID" value="OMERI04G16500.1"/>
    <property type="gene ID" value="OMERI04G16500"/>
</dbReference>